<comment type="caution">
    <text evidence="1">The sequence shown here is derived from an EMBL/GenBank/DDBJ whole genome shotgun (WGS) entry which is preliminary data.</text>
</comment>
<gene>
    <name evidence="1" type="ORF">RPERSI_LOCUS11862</name>
</gene>
<sequence length="117" mass="13141">SLYTISAFGEEFKCPESHDEKNPNCLYANPDDCCSFYQCANGKPYLMKCPEGLQWNSKQLWCDWPQNSDCGVNGKSGDHQDHQVEEHKTNKPEGETDGKPDGEPDGEPDGQPEEETQ</sequence>
<accession>A0ACA9PZU6</accession>
<protein>
    <submittedName>
        <fullName evidence="1">3570_t:CDS:1</fullName>
    </submittedName>
</protein>
<dbReference type="Proteomes" id="UP000789920">
    <property type="component" value="Unassembled WGS sequence"/>
</dbReference>
<evidence type="ECO:0000313" key="2">
    <source>
        <dbReference type="Proteomes" id="UP000789920"/>
    </source>
</evidence>
<dbReference type="EMBL" id="CAJVQC010024801">
    <property type="protein sequence ID" value="CAG8727824.1"/>
    <property type="molecule type" value="Genomic_DNA"/>
</dbReference>
<keyword evidence="2" id="KW-1185">Reference proteome</keyword>
<feature type="non-terminal residue" evidence="1">
    <location>
        <position position="1"/>
    </location>
</feature>
<reference evidence="1" key="1">
    <citation type="submission" date="2021-06" db="EMBL/GenBank/DDBJ databases">
        <authorList>
            <person name="Kallberg Y."/>
            <person name="Tangrot J."/>
            <person name="Rosling A."/>
        </authorList>
    </citation>
    <scope>NUCLEOTIDE SEQUENCE</scope>
    <source>
        <strain evidence="1">MA461A</strain>
    </source>
</reference>
<evidence type="ECO:0000313" key="1">
    <source>
        <dbReference type="EMBL" id="CAG8727824.1"/>
    </source>
</evidence>
<name>A0ACA9PZU6_9GLOM</name>
<organism evidence="1 2">
    <name type="scientific">Racocetra persica</name>
    <dbReference type="NCBI Taxonomy" id="160502"/>
    <lineage>
        <taxon>Eukaryota</taxon>
        <taxon>Fungi</taxon>
        <taxon>Fungi incertae sedis</taxon>
        <taxon>Mucoromycota</taxon>
        <taxon>Glomeromycotina</taxon>
        <taxon>Glomeromycetes</taxon>
        <taxon>Diversisporales</taxon>
        <taxon>Gigasporaceae</taxon>
        <taxon>Racocetra</taxon>
    </lineage>
</organism>
<proteinExistence type="predicted"/>